<dbReference type="Proteomes" id="UP000611500">
    <property type="component" value="Unassembled WGS sequence"/>
</dbReference>
<name>A0A8J3MCP0_9RHOB</name>
<comment type="caution">
    <text evidence="1">The sequence shown here is derived from an EMBL/GenBank/DDBJ whole genome shotgun (WGS) entry which is preliminary data.</text>
</comment>
<keyword evidence="2" id="KW-1185">Reference proteome</keyword>
<gene>
    <name evidence="1" type="ORF">GCM10010961_24980</name>
</gene>
<accession>A0A8J3MCP0</accession>
<evidence type="ECO:0000313" key="2">
    <source>
        <dbReference type="Proteomes" id="UP000611500"/>
    </source>
</evidence>
<evidence type="ECO:0008006" key="3">
    <source>
        <dbReference type="Google" id="ProtNLM"/>
    </source>
</evidence>
<dbReference type="EMBL" id="BNAP01000010">
    <property type="protein sequence ID" value="GHG92873.1"/>
    <property type="molecule type" value="Genomic_DNA"/>
</dbReference>
<protein>
    <recommendedName>
        <fullName evidence="3">Transposase</fullName>
    </recommendedName>
</protein>
<evidence type="ECO:0000313" key="1">
    <source>
        <dbReference type="EMBL" id="GHG92873.1"/>
    </source>
</evidence>
<sequence length="78" mass="8655">MSLGVDDSVWVPTVFTKNRDRLLTTDMFRKIMAAILAHREVAPLLSDDHFPVDGTLAKAWASMKRLSAEGRCGARPGR</sequence>
<dbReference type="AlphaFoldDB" id="A0A8J3MCP0"/>
<organism evidence="1 2">
    <name type="scientific">Pseudodonghicola xiamenensis</name>
    <dbReference type="NCBI Taxonomy" id="337702"/>
    <lineage>
        <taxon>Bacteria</taxon>
        <taxon>Pseudomonadati</taxon>
        <taxon>Pseudomonadota</taxon>
        <taxon>Alphaproteobacteria</taxon>
        <taxon>Rhodobacterales</taxon>
        <taxon>Paracoccaceae</taxon>
        <taxon>Pseudodonghicola</taxon>
    </lineage>
</organism>
<reference evidence="1" key="2">
    <citation type="submission" date="2020-09" db="EMBL/GenBank/DDBJ databases">
        <authorList>
            <person name="Sun Q."/>
            <person name="Zhou Y."/>
        </authorList>
    </citation>
    <scope>NUCLEOTIDE SEQUENCE</scope>
    <source>
        <strain evidence="1">CGMCC 1.7081</strain>
    </source>
</reference>
<proteinExistence type="predicted"/>
<reference evidence="1" key="1">
    <citation type="journal article" date="2014" name="Int. J. Syst. Evol. Microbiol.">
        <title>Complete genome sequence of Corynebacterium casei LMG S-19264T (=DSM 44701T), isolated from a smear-ripened cheese.</title>
        <authorList>
            <consortium name="US DOE Joint Genome Institute (JGI-PGF)"/>
            <person name="Walter F."/>
            <person name="Albersmeier A."/>
            <person name="Kalinowski J."/>
            <person name="Ruckert C."/>
        </authorList>
    </citation>
    <scope>NUCLEOTIDE SEQUENCE</scope>
    <source>
        <strain evidence="1">CGMCC 1.7081</strain>
    </source>
</reference>